<name>A0A1A9W4T2_9MUSC</name>
<evidence type="ECO:0000256" key="2">
    <source>
        <dbReference type="SAM" id="SignalP"/>
    </source>
</evidence>
<keyword evidence="2" id="KW-0732">Signal</keyword>
<reference evidence="3" key="2">
    <citation type="submission" date="2020-05" db="UniProtKB">
        <authorList>
            <consortium name="EnsemblMetazoa"/>
        </authorList>
    </citation>
    <scope>IDENTIFICATION</scope>
    <source>
        <strain evidence="3">IAEA</strain>
    </source>
</reference>
<evidence type="ECO:0000313" key="3">
    <source>
        <dbReference type="EnsemblMetazoa" id="GBRI006337-PA"/>
    </source>
</evidence>
<reference evidence="4" key="1">
    <citation type="submission" date="2014-03" db="EMBL/GenBank/DDBJ databases">
        <authorList>
            <person name="Aksoy S."/>
            <person name="Warren W."/>
            <person name="Wilson R.K."/>
        </authorList>
    </citation>
    <scope>NUCLEOTIDE SEQUENCE [LARGE SCALE GENOMIC DNA]</scope>
    <source>
        <strain evidence="4">IAEA</strain>
    </source>
</reference>
<evidence type="ECO:0000313" key="4">
    <source>
        <dbReference type="Proteomes" id="UP000091820"/>
    </source>
</evidence>
<protein>
    <submittedName>
        <fullName evidence="3">Uncharacterized protein</fullName>
    </submittedName>
</protein>
<keyword evidence="4" id="KW-1185">Reference proteome</keyword>
<organism evidence="3 4">
    <name type="scientific">Glossina brevipalpis</name>
    <dbReference type="NCBI Taxonomy" id="37001"/>
    <lineage>
        <taxon>Eukaryota</taxon>
        <taxon>Metazoa</taxon>
        <taxon>Ecdysozoa</taxon>
        <taxon>Arthropoda</taxon>
        <taxon>Hexapoda</taxon>
        <taxon>Insecta</taxon>
        <taxon>Pterygota</taxon>
        <taxon>Neoptera</taxon>
        <taxon>Endopterygota</taxon>
        <taxon>Diptera</taxon>
        <taxon>Brachycera</taxon>
        <taxon>Muscomorpha</taxon>
        <taxon>Hippoboscoidea</taxon>
        <taxon>Glossinidae</taxon>
        <taxon>Glossina</taxon>
    </lineage>
</organism>
<sequence>MKLGAFLFALFSVATADVSHILSSGRSSSHTSGSTLLATYSVPTSESYENTNGYSALPAYSSQTYSAPATQSHSVSDYKSYTAPAYNSYSSNSAQSYSAPSYGSYSDYVQPAHTYSPSEGYSYKTGYDRAYRRRRDVSHLPPSSYLPPQQEQLKSSTLSKEYLPPKIHAEVDEISEISYSTPDVSSPSFSYSVPTSYNSHNSDFYNGDAAVPLSHDTYSSSSASYSHEYELSEPEPAHTFSETTGYHYKIGGLA</sequence>
<accession>A0A1A9W4T2</accession>
<feature type="chain" id="PRO_5008399963" evidence="2">
    <location>
        <begin position="17"/>
        <end position="254"/>
    </location>
</feature>
<dbReference type="EnsemblMetazoa" id="GBRI006337-RA">
    <property type="protein sequence ID" value="GBRI006337-PA"/>
    <property type="gene ID" value="GBRI006337"/>
</dbReference>
<feature type="compositionally biased region" description="Polar residues" evidence="1">
    <location>
        <begin position="146"/>
        <end position="159"/>
    </location>
</feature>
<dbReference type="Proteomes" id="UP000091820">
    <property type="component" value="Unassembled WGS sequence"/>
</dbReference>
<feature type="signal peptide" evidence="2">
    <location>
        <begin position="1"/>
        <end position="16"/>
    </location>
</feature>
<dbReference type="VEuPathDB" id="VectorBase:GBRI006337"/>
<proteinExistence type="predicted"/>
<dbReference type="AlphaFoldDB" id="A0A1A9W4T2"/>
<feature type="region of interest" description="Disordered" evidence="1">
    <location>
        <begin position="138"/>
        <end position="160"/>
    </location>
</feature>
<evidence type="ECO:0000256" key="1">
    <source>
        <dbReference type="SAM" id="MobiDB-lite"/>
    </source>
</evidence>